<dbReference type="InterPro" id="IPR018136">
    <property type="entry name" value="Aconitase_4Fe-4S_BS"/>
</dbReference>
<evidence type="ECO:0000256" key="13">
    <source>
        <dbReference type="HAMAP-Rule" id="MF_01026"/>
    </source>
</evidence>
<name>A0ABR6N8S3_9SPHN</name>
<keyword evidence="16" id="KW-1185">Reference proteome</keyword>
<comment type="similarity">
    <text evidence="13">Belongs to the aconitase/IPM isomerase family. LeuC type 1 subfamily.</text>
</comment>
<feature type="binding site" evidence="13">
    <location>
        <position position="356"/>
    </location>
    <ligand>
        <name>[4Fe-4S] cluster</name>
        <dbReference type="ChEBI" id="CHEBI:49883"/>
    </ligand>
</feature>
<dbReference type="PANTHER" id="PTHR43822:SF9">
    <property type="entry name" value="3-ISOPROPYLMALATE DEHYDRATASE"/>
    <property type="match status" value="1"/>
</dbReference>
<evidence type="ECO:0000256" key="6">
    <source>
        <dbReference type="ARBA" id="ARBA00022485"/>
    </source>
</evidence>
<comment type="function">
    <text evidence="2 13">Catalyzes the isomerization between 2-isopropylmalate and 3-isopropylmalate, via the formation of 2-isopropylmaleate.</text>
</comment>
<dbReference type="InterPro" id="IPR033941">
    <property type="entry name" value="IPMI_cat"/>
</dbReference>
<feature type="binding site" evidence="13">
    <location>
        <position position="419"/>
    </location>
    <ligand>
        <name>[4Fe-4S] cluster</name>
        <dbReference type="ChEBI" id="CHEBI:49883"/>
    </ligand>
</feature>
<comment type="caution">
    <text evidence="15">The sequence shown here is derived from an EMBL/GenBank/DDBJ whole genome shotgun (WGS) entry which is preliminary data.</text>
</comment>
<keyword evidence="6 13" id="KW-0004">4Fe-4S</keyword>
<keyword evidence="7 13" id="KW-0028">Amino-acid biosynthesis</keyword>
<dbReference type="PROSITE" id="PS00450">
    <property type="entry name" value="ACONITASE_1"/>
    <property type="match status" value="1"/>
</dbReference>
<feature type="domain" description="Aconitase/3-isopropylmalate dehydratase large subunit alpha/beta/alpha" evidence="14">
    <location>
        <begin position="10"/>
        <end position="466"/>
    </location>
</feature>
<dbReference type="InterPro" id="IPR036008">
    <property type="entry name" value="Aconitase_4Fe-4S_dom"/>
</dbReference>
<comment type="catalytic activity">
    <reaction evidence="1 13">
        <text>(2R,3S)-3-isopropylmalate = (2S)-2-isopropylmalate</text>
        <dbReference type="Rhea" id="RHEA:32287"/>
        <dbReference type="ChEBI" id="CHEBI:1178"/>
        <dbReference type="ChEBI" id="CHEBI:35121"/>
        <dbReference type="EC" id="4.2.1.33"/>
    </reaction>
</comment>
<evidence type="ECO:0000256" key="4">
    <source>
        <dbReference type="ARBA" id="ARBA00011271"/>
    </source>
</evidence>
<evidence type="ECO:0000256" key="10">
    <source>
        <dbReference type="ARBA" id="ARBA00023014"/>
    </source>
</evidence>
<dbReference type="PANTHER" id="PTHR43822">
    <property type="entry name" value="HOMOACONITASE, MITOCHONDRIAL-RELATED"/>
    <property type="match status" value="1"/>
</dbReference>
<dbReference type="EMBL" id="JACIJN010000011">
    <property type="protein sequence ID" value="MBB5727198.1"/>
    <property type="molecule type" value="Genomic_DNA"/>
</dbReference>
<accession>A0ABR6N8S3</accession>
<dbReference type="PROSITE" id="PS01244">
    <property type="entry name" value="ACONITASE_2"/>
    <property type="match status" value="1"/>
</dbReference>
<dbReference type="NCBIfam" id="TIGR00170">
    <property type="entry name" value="leuC"/>
    <property type="match status" value="1"/>
</dbReference>
<evidence type="ECO:0000256" key="1">
    <source>
        <dbReference type="ARBA" id="ARBA00000491"/>
    </source>
</evidence>
<keyword evidence="8 13" id="KW-0479">Metal-binding</keyword>
<gene>
    <name evidence="13" type="primary">leuC</name>
    <name evidence="15" type="ORF">FHS97_003152</name>
</gene>
<evidence type="ECO:0000256" key="9">
    <source>
        <dbReference type="ARBA" id="ARBA00023004"/>
    </source>
</evidence>
<dbReference type="InterPro" id="IPR001030">
    <property type="entry name" value="Acoase/IPM_deHydtase_lsu_aba"/>
</dbReference>
<evidence type="ECO:0000313" key="15">
    <source>
        <dbReference type="EMBL" id="MBB5727198.1"/>
    </source>
</evidence>
<keyword evidence="12 13" id="KW-0100">Branched-chain amino acid biosynthesis</keyword>
<dbReference type="PRINTS" id="PR00415">
    <property type="entry name" value="ACONITASE"/>
</dbReference>
<dbReference type="Proteomes" id="UP000560131">
    <property type="component" value="Unassembled WGS sequence"/>
</dbReference>
<organism evidence="15 16">
    <name type="scientific">Sphingomonas endophytica</name>
    <dbReference type="NCBI Taxonomy" id="869719"/>
    <lineage>
        <taxon>Bacteria</taxon>
        <taxon>Pseudomonadati</taxon>
        <taxon>Pseudomonadota</taxon>
        <taxon>Alphaproteobacteria</taxon>
        <taxon>Sphingomonadales</taxon>
        <taxon>Sphingomonadaceae</taxon>
        <taxon>Sphingomonas</taxon>
    </lineage>
</organism>
<evidence type="ECO:0000256" key="11">
    <source>
        <dbReference type="ARBA" id="ARBA00023239"/>
    </source>
</evidence>
<reference evidence="15 16" key="1">
    <citation type="submission" date="2020-08" db="EMBL/GenBank/DDBJ databases">
        <title>Genomic Encyclopedia of Type Strains, Phase IV (KMG-IV): sequencing the most valuable type-strain genomes for metagenomic binning, comparative biology and taxonomic classification.</title>
        <authorList>
            <person name="Goeker M."/>
        </authorList>
    </citation>
    <scope>NUCLEOTIDE SEQUENCE [LARGE SCALE GENOMIC DNA]</scope>
    <source>
        <strain evidence="15 16">DSM 101535</strain>
    </source>
</reference>
<keyword evidence="5 13" id="KW-0432">Leucine biosynthesis</keyword>
<dbReference type="Pfam" id="PF00330">
    <property type="entry name" value="Aconitase"/>
    <property type="match status" value="1"/>
</dbReference>
<evidence type="ECO:0000313" key="16">
    <source>
        <dbReference type="Proteomes" id="UP000560131"/>
    </source>
</evidence>
<keyword evidence="10 13" id="KW-0411">Iron-sulfur</keyword>
<evidence type="ECO:0000256" key="5">
    <source>
        <dbReference type="ARBA" id="ARBA00022430"/>
    </source>
</evidence>
<keyword evidence="11 13" id="KW-0456">Lyase</keyword>
<dbReference type="NCBIfam" id="NF004016">
    <property type="entry name" value="PRK05478.1"/>
    <property type="match status" value="1"/>
</dbReference>
<dbReference type="InterPro" id="IPR015931">
    <property type="entry name" value="Acnase/IPM_dHydase_lsu_aba_1/3"/>
</dbReference>
<comment type="cofactor">
    <cofactor evidence="13">
        <name>[4Fe-4S] cluster</name>
        <dbReference type="ChEBI" id="CHEBI:49883"/>
    </cofactor>
    <text evidence="13">Binds 1 [4Fe-4S] cluster per subunit.</text>
</comment>
<evidence type="ECO:0000256" key="3">
    <source>
        <dbReference type="ARBA" id="ARBA00004729"/>
    </source>
</evidence>
<dbReference type="InterPro" id="IPR050067">
    <property type="entry name" value="IPM_dehydratase_rel_enz"/>
</dbReference>
<protein>
    <recommendedName>
        <fullName evidence="13">3-isopropylmalate dehydratase large subunit</fullName>
        <ecNumber evidence="13">4.2.1.33</ecNumber>
    </recommendedName>
    <alternativeName>
        <fullName evidence="13">Alpha-IPM isomerase</fullName>
        <shortName evidence="13">IPMI</shortName>
    </alternativeName>
    <alternativeName>
        <fullName evidence="13">Isopropylmalate isomerase</fullName>
    </alternativeName>
</protein>
<feature type="binding site" evidence="13">
    <location>
        <position position="416"/>
    </location>
    <ligand>
        <name>[4Fe-4S] cluster</name>
        <dbReference type="ChEBI" id="CHEBI:49883"/>
    </ligand>
</feature>
<proteinExistence type="inferred from homology"/>
<evidence type="ECO:0000256" key="8">
    <source>
        <dbReference type="ARBA" id="ARBA00022723"/>
    </source>
</evidence>
<dbReference type="RefSeq" id="WP_184040056.1">
    <property type="nucleotide sequence ID" value="NZ_BAABAR010000018.1"/>
</dbReference>
<comment type="subunit">
    <text evidence="4 13">Heterodimer of LeuC and LeuD.</text>
</comment>
<dbReference type="NCBIfam" id="NF009116">
    <property type="entry name" value="PRK12466.1"/>
    <property type="match status" value="1"/>
</dbReference>
<dbReference type="InterPro" id="IPR004430">
    <property type="entry name" value="3-IsopropMal_deHydase_lsu"/>
</dbReference>
<sequence>MSSAPRTLYEKVWDAHVVERRDDGSCLIYIDRHLVHEVTSPQAFEGLRAAGRRVRRPDLTLAVPDHNLPTTPRVDAAGNELPIADREGAEQLAALRRNVAEFGVPYIDALSAKQGIVHVVGPEQGFTLPGTTMVCGDSHTSAHGALGALAFGIGTSEVEHVLATQTLILSPSKTMEVRVDGTLGFGVSAKDVVLAIIGRIGAAGGTGYVIEFTGEVIRNLSVEGRLTVANMSIEGGARAGMIAPDETTFAYLKGRPLAPQGADWDKAVAWWRTLPSDVGARYDKSVVLNAADIAPSLTWGTSPEDVVPITGFVPAPDSFADPSKREAAQKSLDYMGLTPGMRMQDVPVQHVFIGSCTNSRIEDLRAAAGVASGRHVADGVRAMVVPGSGLVKRQAEAEGLDRIFTEAGFEWREPGCSMCLAMNPDKVPPGERCASTSNRNFVGRQGPGARTHLLSPAMAAAAAITGRLADVRELMG</sequence>
<dbReference type="Gene3D" id="3.30.499.10">
    <property type="entry name" value="Aconitase, domain 3"/>
    <property type="match status" value="2"/>
</dbReference>
<comment type="pathway">
    <text evidence="3 13">Amino-acid biosynthesis; L-leucine biosynthesis; L-leucine from 3-methyl-2-oxobutanoate: step 2/4.</text>
</comment>
<keyword evidence="9 13" id="KW-0408">Iron</keyword>
<evidence type="ECO:0000259" key="14">
    <source>
        <dbReference type="Pfam" id="PF00330"/>
    </source>
</evidence>
<evidence type="ECO:0000256" key="12">
    <source>
        <dbReference type="ARBA" id="ARBA00023304"/>
    </source>
</evidence>
<dbReference type="SUPFAM" id="SSF53732">
    <property type="entry name" value="Aconitase iron-sulfur domain"/>
    <property type="match status" value="1"/>
</dbReference>
<dbReference type="HAMAP" id="MF_01026">
    <property type="entry name" value="LeuC_type1"/>
    <property type="match status" value="1"/>
</dbReference>
<evidence type="ECO:0000256" key="2">
    <source>
        <dbReference type="ARBA" id="ARBA00002695"/>
    </source>
</evidence>
<dbReference type="GO" id="GO:0047508">
    <property type="term" value="F:(R)-2-methylmalate dehydratase activity"/>
    <property type="evidence" value="ECO:0007669"/>
    <property type="project" value="UniProtKB-EC"/>
</dbReference>
<dbReference type="GO" id="GO:0003861">
    <property type="term" value="F:3-isopropylmalate dehydratase activity"/>
    <property type="evidence" value="ECO:0007669"/>
    <property type="project" value="UniProtKB-EC"/>
</dbReference>
<evidence type="ECO:0000256" key="7">
    <source>
        <dbReference type="ARBA" id="ARBA00022605"/>
    </source>
</evidence>
<dbReference type="EC" id="4.2.1.33" evidence="13"/>
<dbReference type="CDD" id="cd01583">
    <property type="entry name" value="IPMI"/>
    <property type="match status" value="1"/>
</dbReference>